<evidence type="ECO:0000313" key="1">
    <source>
        <dbReference type="EMBL" id="SUM32470.1"/>
    </source>
</evidence>
<accession>A0A380FFC9</accession>
<dbReference type="AlphaFoldDB" id="A0A380FFC9"/>
<evidence type="ECO:0000313" key="2">
    <source>
        <dbReference type="Proteomes" id="UP000255277"/>
    </source>
</evidence>
<gene>
    <name evidence="1" type="ORF">NCTC12195_01916</name>
</gene>
<proteinExistence type="predicted"/>
<reference evidence="1 2" key="1">
    <citation type="submission" date="2018-06" db="EMBL/GenBank/DDBJ databases">
        <authorList>
            <consortium name="Pathogen Informatics"/>
            <person name="Doyle S."/>
        </authorList>
    </citation>
    <scope>NUCLEOTIDE SEQUENCE [LARGE SCALE GENOMIC DNA]</scope>
    <source>
        <strain evidence="1 2">NCTC12195</strain>
    </source>
</reference>
<protein>
    <submittedName>
        <fullName evidence="1">Uncharacterized protein</fullName>
    </submittedName>
</protein>
<organism evidence="1 2">
    <name type="scientific">Staphylococcus gallinarum</name>
    <dbReference type="NCBI Taxonomy" id="1293"/>
    <lineage>
        <taxon>Bacteria</taxon>
        <taxon>Bacillati</taxon>
        <taxon>Bacillota</taxon>
        <taxon>Bacilli</taxon>
        <taxon>Bacillales</taxon>
        <taxon>Staphylococcaceae</taxon>
        <taxon>Staphylococcus</taxon>
    </lineage>
</organism>
<dbReference type="EMBL" id="UHDK01000001">
    <property type="protein sequence ID" value="SUM32470.1"/>
    <property type="molecule type" value="Genomic_DNA"/>
</dbReference>
<name>A0A380FFC9_STAGA</name>
<sequence>MGLKNKFTNKFTKEVGNKVLNIEDIKEKHQLPVNLFEVDERRERAQALVKKEIAIVIKC</sequence>
<dbReference type="Proteomes" id="UP000255277">
    <property type="component" value="Unassembled WGS sequence"/>
</dbReference>